<feature type="transmembrane region" description="Helical" evidence="1">
    <location>
        <begin position="198"/>
        <end position="218"/>
    </location>
</feature>
<dbReference type="Pfam" id="PF00990">
    <property type="entry name" value="GGDEF"/>
    <property type="match status" value="1"/>
</dbReference>
<keyword evidence="1" id="KW-1133">Transmembrane helix</keyword>
<feature type="transmembrane region" description="Helical" evidence="1">
    <location>
        <begin position="258"/>
        <end position="281"/>
    </location>
</feature>
<keyword evidence="1" id="KW-0472">Membrane</keyword>
<dbReference type="InterPro" id="IPR000160">
    <property type="entry name" value="GGDEF_dom"/>
</dbReference>
<dbReference type="Gene3D" id="3.30.70.270">
    <property type="match status" value="1"/>
</dbReference>
<dbReference type="SMART" id="SM00471">
    <property type="entry name" value="HDc"/>
    <property type="match status" value="1"/>
</dbReference>
<comment type="caution">
    <text evidence="4">The sequence shown here is derived from an EMBL/GenBank/DDBJ whole genome shotgun (WGS) entry which is preliminary data.</text>
</comment>
<dbReference type="Pfam" id="PF13487">
    <property type="entry name" value="HD_5"/>
    <property type="match status" value="1"/>
</dbReference>
<evidence type="ECO:0000256" key="1">
    <source>
        <dbReference type="SAM" id="Phobius"/>
    </source>
</evidence>
<dbReference type="SUPFAM" id="SSF109604">
    <property type="entry name" value="HD-domain/PDEase-like"/>
    <property type="match status" value="1"/>
</dbReference>
<sequence length="661" mass="69378">MSFMLGRTAPQPVRIAFALMLSALAVHLVAGLAGYGELPLFAAWVYNGVELLAVAALVARVVLVRRQRLVWALLAGYAATTTAADLTWSALAVNGELDAGGLPDVLYYAAYPLAYAGVVLLLRGRARWFTPALWLDGLVGALTLASLTAAVVLTPVLASSSEAGELVINVGYVIADVLLLCFVGLAAGLSGWKPGRSWALIGLSLSSAAVIDAIYSYQEATGNYAAGSVLSTLWPAGLVALAFAAWQPQRPTSLDRTSLAGAAMPVLFAAVALAVLGAAHWKTVTDPAVILALAALIAVAARGALTYRENLQLLRHTRQEALTDALTGLGNRRQMTRDLEATLAEARAGRPSTLAFFDLDGFKGYNDAFGHNAGDALLHRLASALRAATAGTGTAYRLGGDEFCVLLPGAIGLDAPAVQAAAAALRECGNGFRIGASLGLVSLPDDADQAARALQLADERMYANKDAGRASAKRQTRDLLMQVLGEREPDLRRHTDQVAAHAAATARRLGLVGEAVDEVARAAELHDIGKLAIPESILDKPGPLDDAEWNLMREHTIIGERILLAAPALAPVAALVRASHERWDGAGYPDGVAAAEIPLGARIVAVCDAYDAMTSDRSYRRALPHDEAIAELRRHSGTQFDPAVVEAFATTIPAARFPTAV</sequence>
<feature type="transmembrane region" description="Helical" evidence="1">
    <location>
        <begin position="70"/>
        <end position="93"/>
    </location>
</feature>
<dbReference type="InterPro" id="IPR052020">
    <property type="entry name" value="Cyclic_di-GMP/3'3'-cGAMP_PDE"/>
</dbReference>
<dbReference type="Gene3D" id="1.10.3210.10">
    <property type="entry name" value="Hypothetical protein af1432"/>
    <property type="match status" value="1"/>
</dbReference>
<evidence type="ECO:0000313" key="4">
    <source>
        <dbReference type="EMBL" id="RKQ93239.1"/>
    </source>
</evidence>
<keyword evidence="1" id="KW-0812">Transmembrane</keyword>
<name>A0A660LF95_9ACTN</name>
<feature type="transmembrane region" description="Helical" evidence="1">
    <location>
        <begin position="287"/>
        <end position="305"/>
    </location>
</feature>
<protein>
    <submittedName>
        <fullName evidence="4">Diguanylate cyclase (GGDEF)-like protein</fullName>
    </submittedName>
</protein>
<dbReference type="AlphaFoldDB" id="A0A660LF95"/>
<dbReference type="SMART" id="SM00267">
    <property type="entry name" value="GGDEF"/>
    <property type="match status" value="1"/>
</dbReference>
<dbReference type="PANTHER" id="PTHR45228:SF4">
    <property type="entry name" value="LIPOPROTEIN"/>
    <property type="match status" value="1"/>
</dbReference>
<dbReference type="InterPro" id="IPR029787">
    <property type="entry name" value="Nucleotide_cyclase"/>
</dbReference>
<dbReference type="InterPro" id="IPR003607">
    <property type="entry name" value="HD/PDEase_dom"/>
</dbReference>
<feature type="transmembrane region" description="Helical" evidence="1">
    <location>
        <begin position="41"/>
        <end position="63"/>
    </location>
</feature>
<dbReference type="InterPro" id="IPR037522">
    <property type="entry name" value="HD_GYP_dom"/>
</dbReference>
<reference evidence="4 5" key="1">
    <citation type="submission" date="2018-10" db="EMBL/GenBank/DDBJ databases">
        <title>Genomic Encyclopedia of Archaeal and Bacterial Type Strains, Phase II (KMG-II): from individual species to whole genera.</title>
        <authorList>
            <person name="Goeker M."/>
        </authorList>
    </citation>
    <scope>NUCLEOTIDE SEQUENCE [LARGE SCALE GENOMIC DNA]</scope>
    <source>
        <strain evidence="4 5">DSM 14954</strain>
    </source>
</reference>
<dbReference type="PROSITE" id="PS50887">
    <property type="entry name" value="GGDEF"/>
    <property type="match status" value="1"/>
</dbReference>
<evidence type="ECO:0000259" key="3">
    <source>
        <dbReference type="PROSITE" id="PS51832"/>
    </source>
</evidence>
<evidence type="ECO:0000313" key="5">
    <source>
        <dbReference type="Proteomes" id="UP000278962"/>
    </source>
</evidence>
<proteinExistence type="predicted"/>
<dbReference type="NCBIfam" id="TIGR00254">
    <property type="entry name" value="GGDEF"/>
    <property type="match status" value="1"/>
</dbReference>
<feature type="domain" description="HD-GYP" evidence="3">
    <location>
        <begin position="469"/>
        <end position="661"/>
    </location>
</feature>
<accession>A0A660LF95</accession>
<dbReference type="CDD" id="cd01949">
    <property type="entry name" value="GGDEF"/>
    <property type="match status" value="1"/>
</dbReference>
<evidence type="ECO:0000259" key="2">
    <source>
        <dbReference type="PROSITE" id="PS50887"/>
    </source>
</evidence>
<dbReference type="Proteomes" id="UP000278962">
    <property type="component" value="Unassembled WGS sequence"/>
</dbReference>
<dbReference type="InterPro" id="IPR043128">
    <property type="entry name" value="Rev_trsase/Diguanyl_cyclase"/>
</dbReference>
<keyword evidence="5" id="KW-1185">Reference proteome</keyword>
<dbReference type="OrthoDB" id="23692at2"/>
<dbReference type="EMBL" id="RBIL01000001">
    <property type="protein sequence ID" value="RKQ93239.1"/>
    <property type="molecule type" value="Genomic_DNA"/>
</dbReference>
<dbReference type="CDD" id="cd00077">
    <property type="entry name" value="HDc"/>
    <property type="match status" value="1"/>
</dbReference>
<dbReference type="SUPFAM" id="SSF55073">
    <property type="entry name" value="Nucleotide cyclase"/>
    <property type="match status" value="1"/>
</dbReference>
<feature type="transmembrane region" description="Helical" evidence="1">
    <location>
        <begin position="105"/>
        <end position="122"/>
    </location>
</feature>
<organism evidence="4 5">
    <name type="scientific">Solirubrobacter pauli</name>
    <dbReference type="NCBI Taxonomy" id="166793"/>
    <lineage>
        <taxon>Bacteria</taxon>
        <taxon>Bacillati</taxon>
        <taxon>Actinomycetota</taxon>
        <taxon>Thermoleophilia</taxon>
        <taxon>Solirubrobacterales</taxon>
        <taxon>Solirubrobacteraceae</taxon>
        <taxon>Solirubrobacter</taxon>
    </lineage>
</organism>
<feature type="domain" description="GGDEF" evidence="2">
    <location>
        <begin position="350"/>
        <end position="477"/>
    </location>
</feature>
<feature type="transmembrane region" description="Helical" evidence="1">
    <location>
        <begin position="134"/>
        <end position="158"/>
    </location>
</feature>
<feature type="transmembrane region" description="Helical" evidence="1">
    <location>
        <begin position="224"/>
        <end position="246"/>
    </location>
</feature>
<dbReference type="PANTHER" id="PTHR45228">
    <property type="entry name" value="CYCLIC DI-GMP PHOSPHODIESTERASE TM_0186-RELATED"/>
    <property type="match status" value="1"/>
</dbReference>
<dbReference type="PROSITE" id="PS51832">
    <property type="entry name" value="HD_GYP"/>
    <property type="match status" value="1"/>
</dbReference>
<gene>
    <name evidence="4" type="ORF">C8N24_3100</name>
</gene>
<feature type="transmembrane region" description="Helical" evidence="1">
    <location>
        <begin position="170"/>
        <end position="191"/>
    </location>
</feature>